<proteinExistence type="inferred from homology"/>
<sequence length="508" mass="57113">MTIMGKILLALSLVGFVTFSIVESHLDYYTAAVFEHAKIKTPNDSASSIIQRNLRFYISAANEASSQGADVIIFPEYGIIPPAKRDKLKKFLEYIPDPKKSPVNPCEQNDTFSTRPILNTLSCMAKENSIFVVANMGDIQKCDGDPQCSEDGVFQFNANVVFDRDGTLVLKYHKEHLNFESGMDLAEEQQDSTFKTDFGTFATYNCFDIDFQRMSEVARSPEVDGIMLTAIYGNRSPMKTTVQFFESWALGNNVTLLVANLQMPGDSAMGSGIFHGENGALAYTFNPDGLSKLVVARVPKSKSAEISPDYNITVIYPDYSVNWNMTLDLPEECSLKLFNESNEIYTDYRCTEENITFSFTPLKESSGHIETCQNGLCCSLDYQTKGLNDQFFLGAFSGMYSHYGRYFWCEEDCVLARCDPFGDSPCSTYPTKSSTVFEYVNLSGNFSSEMVYPSVLESGSRLVSRTEWQHQRNDQNETSVIFQNEHGRNLLVAGLKGRCFERDPPYQR</sequence>
<protein>
    <recommendedName>
        <fullName evidence="4">CN hydrolase domain-containing protein</fullName>
    </recommendedName>
</protein>
<comment type="caution">
    <text evidence="5">The sequence shown here is derived from an EMBL/GenBank/DDBJ whole genome shotgun (WGS) entry which is preliminary data.</text>
</comment>
<dbReference type="InterPro" id="IPR003010">
    <property type="entry name" value="C-N_Hydrolase"/>
</dbReference>
<evidence type="ECO:0000259" key="4">
    <source>
        <dbReference type="PROSITE" id="PS50263"/>
    </source>
</evidence>
<dbReference type="SUPFAM" id="SSF56317">
    <property type="entry name" value="Carbon-nitrogen hydrolase"/>
    <property type="match status" value="1"/>
</dbReference>
<evidence type="ECO:0000256" key="3">
    <source>
        <dbReference type="SAM" id="SignalP"/>
    </source>
</evidence>
<dbReference type="EMBL" id="CAXIEN010000325">
    <property type="protein sequence ID" value="CAL1293393.1"/>
    <property type="molecule type" value="Genomic_DNA"/>
</dbReference>
<comment type="similarity">
    <text evidence="1">Belongs to the carbon-nitrogen hydrolase superfamily. BTD/VNN family.</text>
</comment>
<evidence type="ECO:0000313" key="5">
    <source>
        <dbReference type="EMBL" id="CAL1293393.1"/>
    </source>
</evidence>
<gene>
    <name evidence="5" type="ORF">LARSCL_LOCUS18158</name>
</gene>
<keyword evidence="3" id="KW-0732">Signal</keyword>
<evidence type="ECO:0000256" key="1">
    <source>
        <dbReference type="ARBA" id="ARBA00008225"/>
    </source>
</evidence>
<evidence type="ECO:0000313" key="6">
    <source>
        <dbReference type="Proteomes" id="UP001497382"/>
    </source>
</evidence>
<dbReference type="PANTHER" id="PTHR10609">
    <property type="entry name" value="BIOTINIDASE-RELATED"/>
    <property type="match status" value="1"/>
</dbReference>
<feature type="domain" description="CN hydrolase" evidence="4">
    <location>
        <begin position="37"/>
        <end position="321"/>
    </location>
</feature>
<keyword evidence="2" id="KW-0378">Hydrolase</keyword>
<keyword evidence="6" id="KW-1185">Reference proteome</keyword>
<dbReference type="GO" id="GO:0016787">
    <property type="term" value="F:hydrolase activity"/>
    <property type="evidence" value="ECO:0007669"/>
    <property type="project" value="UniProtKB-KW"/>
</dbReference>
<dbReference type="InterPro" id="IPR036526">
    <property type="entry name" value="C-N_Hydrolase_sf"/>
</dbReference>
<organism evidence="5 6">
    <name type="scientific">Larinioides sclopetarius</name>
    <dbReference type="NCBI Taxonomy" id="280406"/>
    <lineage>
        <taxon>Eukaryota</taxon>
        <taxon>Metazoa</taxon>
        <taxon>Ecdysozoa</taxon>
        <taxon>Arthropoda</taxon>
        <taxon>Chelicerata</taxon>
        <taxon>Arachnida</taxon>
        <taxon>Araneae</taxon>
        <taxon>Araneomorphae</taxon>
        <taxon>Entelegynae</taxon>
        <taxon>Araneoidea</taxon>
        <taxon>Araneidae</taxon>
        <taxon>Larinioides</taxon>
    </lineage>
</organism>
<dbReference type="Pfam" id="PF00795">
    <property type="entry name" value="CN_hydrolase"/>
    <property type="match status" value="1"/>
</dbReference>
<feature type="chain" id="PRO_5043483350" description="CN hydrolase domain-containing protein" evidence="3">
    <location>
        <begin position="25"/>
        <end position="508"/>
    </location>
</feature>
<name>A0AAV2BAY3_9ARAC</name>
<dbReference type="AlphaFoldDB" id="A0AAV2BAY3"/>
<dbReference type="Pfam" id="PF19018">
    <property type="entry name" value="Vanin_C"/>
    <property type="match status" value="1"/>
</dbReference>
<evidence type="ECO:0000256" key="2">
    <source>
        <dbReference type="ARBA" id="ARBA00022801"/>
    </source>
</evidence>
<dbReference type="PANTHER" id="PTHR10609:SF27">
    <property type="entry name" value="CN HYDROLASE DOMAIN-CONTAINING PROTEIN-RELATED"/>
    <property type="match status" value="1"/>
</dbReference>
<accession>A0AAV2BAY3</accession>
<dbReference type="Gene3D" id="3.60.110.10">
    <property type="entry name" value="Carbon-nitrogen hydrolase"/>
    <property type="match status" value="1"/>
</dbReference>
<dbReference type="PROSITE" id="PS50263">
    <property type="entry name" value="CN_HYDROLASE"/>
    <property type="match status" value="1"/>
</dbReference>
<dbReference type="InterPro" id="IPR040154">
    <property type="entry name" value="Biotinidase/VNN"/>
</dbReference>
<reference evidence="5 6" key="1">
    <citation type="submission" date="2024-04" db="EMBL/GenBank/DDBJ databases">
        <authorList>
            <person name="Rising A."/>
            <person name="Reimegard J."/>
            <person name="Sonavane S."/>
            <person name="Akerstrom W."/>
            <person name="Nylinder S."/>
            <person name="Hedman E."/>
            <person name="Kallberg Y."/>
        </authorList>
    </citation>
    <scope>NUCLEOTIDE SEQUENCE [LARGE SCALE GENOMIC DNA]</scope>
</reference>
<dbReference type="InterPro" id="IPR043957">
    <property type="entry name" value="Vanin_C"/>
</dbReference>
<feature type="signal peptide" evidence="3">
    <location>
        <begin position="1"/>
        <end position="24"/>
    </location>
</feature>
<dbReference type="Proteomes" id="UP001497382">
    <property type="component" value="Unassembled WGS sequence"/>
</dbReference>